<proteinExistence type="predicted"/>
<reference evidence="2" key="1">
    <citation type="submission" date="2022-07" db="EMBL/GenBank/DDBJ databases">
        <title>Enhanced cultured diversity of the mouse gut microbiota enables custom-made synthetic communities.</title>
        <authorList>
            <person name="Afrizal A."/>
        </authorList>
    </citation>
    <scope>NUCLEOTIDE SEQUENCE</scope>
    <source>
        <strain evidence="2">DSM 29482</strain>
    </source>
</reference>
<keyword evidence="3" id="KW-1185">Reference proteome</keyword>
<gene>
    <name evidence="2" type="ORF">NSA23_07950</name>
</gene>
<organism evidence="2 3">
    <name type="scientific">Anaerosalibacter massiliensis</name>
    <dbReference type="NCBI Taxonomy" id="1347392"/>
    <lineage>
        <taxon>Bacteria</taxon>
        <taxon>Bacillati</taxon>
        <taxon>Bacillota</taxon>
        <taxon>Tissierellia</taxon>
        <taxon>Tissierellales</taxon>
        <taxon>Sporanaerobacteraceae</taxon>
        <taxon>Anaerosalibacter</taxon>
    </lineage>
</organism>
<sequence length="73" mass="8365">MKKQMKYFLLSFIIILLSTPLGYAAINIVYNNRNLTGEYTPILNGFIHSFMLIGVLIFCIGLIEVLINRDNKL</sequence>
<protein>
    <submittedName>
        <fullName evidence="2">Uncharacterized protein</fullName>
    </submittedName>
</protein>
<comment type="caution">
    <text evidence="2">The sequence shown here is derived from an EMBL/GenBank/DDBJ whole genome shotgun (WGS) entry which is preliminary data.</text>
</comment>
<dbReference type="Proteomes" id="UP001142078">
    <property type="component" value="Unassembled WGS sequence"/>
</dbReference>
<keyword evidence="1" id="KW-0472">Membrane</keyword>
<evidence type="ECO:0000256" key="1">
    <source>
        <dbReference type="SAM" id="Phobius"/>
    </source>
</evidence>
<evidence type="ECO:0000313" key="3">
    <source>
        <dbReference type="Proteomes" id="UP001142078"/>
    </source>
</evidence>
<keyword evidence="1" id="KW-0812">Transmembrane</keyword>
<evidence type="ECO:0000313" key="2">
    <source>
        <dbReference type="EMBL" id="MCR2044052.1"/>
    </source>
</evidence>
<name>A0A9X2MJ22_9FIRM</name>
<dbReference type="OrthoDB" id="1957591at2"/>
<feature type="transmembrane region" description="Helical" evidence="1">
    <location>
        <begin position="48"/>
        <end position="67"/>
    </location>
</feature>
<dbReference type="EMBL" id="JANJZL010000004">
    <property type="protein sequence ID" value="MCR2044052.1"/>
    <property type="molecule type" value="Genomic_DNA"/>
</dbReference>
<accession>A0A9X2MJ22</accession>
<keyword evidence="1" id="KW-1133">Transmembrane helix</keyword>
<dbReference type="RefSeq" id="WP_042682950.1">
    <property type="nucleotide sequence ID" value="NZ_CABKTM010000049.1"/>
</dbReference>
<dbReference type="AlphaFoldDB" id="A0A9X2MJ22"/>